<dbReference type="GO" id="GO:0016705">
    <property type="term" value="F:oxidoreductase activity, acting on paired donors, with incorporation or reduction of molecular oxygen"/>
    <property type="evidence" value="ECO:0007669"/>
    <property type="project" value="InterPro"/>
</dbReference>
<keyword evidence="8" id="KW-0812">Transmembrane</keyword>
<dbReference type="InterPro" id="IPR017972">
    <property type="entry name" value="Cyt_P450_CS"/>
</dbReference>
<keyword evidence="3 6" id="KW-0479">Metal-binding</keyword>
<evidence type="ECO:0000313" key="9">
    <source>
        <dbReference type="EMBL" id="PNS15597.1"/>
    </source>
</evidence>
<dbReference type="PRINTS" id="PR00385">
    <property type="entry name" value="P450"/>
</dbReference>
<dbReference type="Proteomes" id="UP000243797">
    <property type="component" value="Unassembled WGS sequence"/>
</dbReference>
<gene>
    <name evidence="9" type="ORF">CAC42_856</name>
</gene>
<dbReference type="OrthoDB" id="1470350at2759"/>
<keyword evidence="8" id="KW-1133">Transmembrane helix</keyword>
<evidence type="ECO:0000313" key="10">
    <source>
        <dbReference type="Proteomes" id="UP000243797"/>
    </source>
</evidence>
<dbReference type="CDD" id="cd11059">
    <property type="entry name" value="CYP_fungal"/>
    <property type="match status" value="1"/>
</dbReference>
<sequence>MDMPTPEMVKMSLAQQQTLWIFAIAGFALLVKVVHLLRNKLNHIPGPWHVKFTGVVLKYHTVSGRRLHYIHDLHKRYGPVVRMSPTEVDISDLKGFQDIHKIGAGFLKDKWYQKFRPGKTQDTFSVIDANNTSLRQNWEQAVTEKVKLTVSRMKAEAMQGNSDVFQWWTLMTTDVIGLLAFGESFKMVETGMRTPFIHDLEMATKLGGVRAELGLIYKAGKILSLGFWTTLEDIETRIQEYGAVVVANARDRTLGKANIFNSVLEDSKKEEDDMGFSDYAAAFEASGLVVAGSGTTAVTLTYLVWAVLRQPSVQHRLEEEVAALDDGFGDAELEQLPYLNAVIQEALRLYGAAPGSLPRVVPQTGLTVQGYQIPPGTTVCTQAYTIHRDASTFEDPERFNPDRFLIPQTPAQKAAMCAFGAGSRSCLGIHLANMEMRHGVAYFFRECAGATLARNMNDGVMEILNFFLISPKGARCEITMT</sequence>
<dbReference type="GO" id="GO:0004497">
    <property type="term" value="F:monooxygenase activity"/>
    <property type="evidence" value="ECO:0007669"/>
    <property type="project" value="UniProtKB-KW"/>
</dbReference>
<reference evidence="9 10" key="1">
    <citation type="submission" date="2017-06" db="EMBL/GenBank/DDBJ databases">
        <title>Draft genome sequence of a variant of Elsinoe murrayae.</title>
        <authorList>
            <person name="Cheng Q."/>
        </authorList>
    </citation>
    <scope>NUCLEOTIDE SEQUENCE [LARGE SCALE GENOMIC DNA]</scope>
    <source>
        <strain evidence="9 10">CQ-2017a</strain>
    </source>
</reference>
<keyword evidence="4 7" id="KW-0560">Oxidoreductase</keyword>
<evidence type="ECO:0000256" key="2">
    <source>
        <dbReference type="ARBA" id="ARBA00010617"/>
    </source>
</evidence>
<evidence type="ECO:0000256" key="1">
    <source>
        <dbReference type="ARBA" id="ARBA00001971"/>
    </source>
</evidence>
<comment type="cofactor">
    <cofactor evidence="1 6">
        <name>heme</name>
        <dbReference type="ChEBI" id="CHEBI:30413"/>
    </cofactor>
</comment>
<organism evidence="9 10">
    <name type="scientific">Sphaceloma murrayae</name>
    <dbReference type="NCBI Taxonomy" id="2082308"/>
    <lineage>
        <taxon>Eukaryota</taxon>
        <taxon>Fungi</taxon>
        <taxon>Dikarya</taxon>
        <taxon>Ascomycota</taxon>
        <taxon>Pezizomycotina</taxon>
        <taxon>Dothideomycetes</taxon>
        <taxon>Dothideomycetidae</taxon>
        <taxon>Myriangiales</taxon>
        <taxon>Elsinoaceae</taxon>
        <taxon>Sphaceloma</taxon>
    </lineage>
</organism>
<keyword evidence="7" id="KW-0503">Monooxygenase</keyword>
<keyword evidence="6 7" id="KW-0349">Heme</keyword>
<accession>A0A2K1QKE8</accession>
<dbReference type="PANTHER" id="PTHR24305:SF96">
    <property type="entry name" value="CYTOCHROME P450 MONOOXYGENASE STCB-RELATED"/>
    <property type="match status" value="1"/>
</dbReference>
<dbReference type="InterPro" id="IPR050121">
    <property type="entry name" value="Cytochrome_P450_monoxygenase"/>
</dbReference>
<dbReference type="InterPro" id="IPR001128">
    <property type="entry name" value="Cyt_P450"/>
</dbReference>
<dbReference type="AlphaFoldDB" id="A0A2K1QKE8"/>
<evidence type="ECO:0000256" key="5">
    <source>
        <dbReference type="ARBA" id="ARBA00023004"/>
    </source>
</evidence>
<dbReference type="GO" id="GO:0005506">
    <property type="term" value="F:iron ion binding"/>
    <property type="evidence" value="ECO:0007669"/>
    <property type="project" value="InterPro"/>
</dbReference>
<dbReference type="PROSITE" id="PS00086">
    <property type="entry name" value="CYTOCHROME_P450"/>
    <property type="match status" value="1"/>
</dbReference>
<protein>
    <submittedName>
        <fullName evidence="9">Isotrichodermin C-15 hydroxylase</fullName>
    </submittedName>
</protein>
<name>A0A2K1QKE8_9PEZI</name>
<dbReference type="PRINTS" id="PR00463">
    <property type="entry name" value="EP450I"/>
</dbReference>
<dbReference type="PANTHER" id="PTHR24305">
    <property type="entry name" value="CYTOCHROME P450"/>
    <property type="match status" value="1"/>
</dbReference>
<dbReference type="InParanoid" id="A0A2K1QKE8"/>
<evidence type="ECO:0000256" key="3">
    <source>
        <dbReference type="ARBA" id="ARBA00022723"/>
    </source>
</evidence>
<dbReference type="GO" id="GO:0020037">
    <property type="term" value="F:heme binding"/>
    <property type="evidence" value="ECO:0007669"/>
    <property type="project" value="InterPro"/>
</dbReference>
<comment type="caution">
    <text evidence="9">The sequence shown here is derived from an EMBL/GenBank/DDBJ whole genome shotgun (WGS) entry which is preliminary data.</text>
</comment>
<keyword evidence="10" id="KW-1185">Reference proteome</keyword>
<evidence type="ECO:0000256" key="7">
    <source>
        <dbReference type="RuleBase" id="RU000461"/>
    </source>
</evidence>
<dbReference type="InterPro" id="IPR002401">
    <property type="entry name" value="Cyt_P450_E_grp-I"/>
</dbReference>
<dbReference type="Gene3D" id="1.10.630.10">
    <property type="entry name" value="Cytochrome P450"/>
    <property type="match status" value="1"/>
</dbReference>
<dbReference type="STRING" id="2082308.A0A2K1QKE8"/>
<dbReference type="InterPro" id="IPR036396">
    <property type="entry name" value="Cyt_P450_sf"/>
</dbReference>
<proteinExistence type="inferred from homology"/>
<dbReference type="SUPFAM" id="SSF48264">
    <property type="entry name" value="Cytochrome P450"/>
    <property type="match status" value="1"/>
</dbReference>
<feature type="binding site" description="axial binding residue" evidence="6">
    <location>
        <position position="426"/>
    </location>
    <ligand>
        <name>heme</name>
        <dbReference type="ChEBI" id="CHEBI:30413"/>
    </ligand>
    <ligandPart>
        <name>Fe</name>
        <dbReference type="ChEBI" id="CHEBI:18248"/>
    </ligandPart>
</feature>
<evidence type="ECO:0000256" key="4">
    <source>
        <dbReference type="ARBA" id="ARBA00023002"/>
    </source>
</evidence>
<dbReference type="Pfam" id="PF00067">
    <property type="entry name" value="p450"/>
    <property type="match status" value="1"/>
</dbReference>
<dbReference type="EMBL" id="NKHZ01000070">
    <property type="protein sequence ID" value="PNS15597.1"/>
    <property type="molecule type" value="Genomic_DNA"/>
</dbReference>
<keyword evidence="5 6" id="KW-0408">Iron</keyword>
<evidence type="ECO:0000256" key="8">
    <source>
        <dbReference type="SAM" id="Phobius"/>
    </source>
</evidence>
<keyword evidence="8" id="KW-0472">Membrane</keyword>
<evidence type="ECO:0000256" key="6">
    <source>
        <dbReference type="PIRSR" id="PIRSR602401-1"/>
    </source>
</evidence>
<comment type="similarity">
    <text evidence="2 7">Belongs to the cytochrome P450 family.</text>
</comment>
<feature type="transmembrane region" description="Helical" evidence="8">
    <location>
        <begin position="20"/>
        <end position="37"/>
    </location>
</feature>